<dbReference type="Gene3D" id="2.60.40.3650">
    <property type="match status" value="1"/>
</dbReference>
<feature type="signal peptide" evidence="1">
    <location>
        <begin position="1"/>
        <end position="29"/>
    </location>
</feature>
<organism evidence="4 5">
    <name type="scientific">Algoriphagus oliviformis</name>
    <dbReference type="NCBI Taxonomy" id="2811231"/>
    <lineage>
        <taxon>Bacteria</taxon>
        <taxon>Pseudomonadati</taxon>
        <taxon>Bacteroidota</taxon>
        <taxon>Cytophagia</taxon>
        <taxon>Cytophagales</taxon>
        <taxon>Cyclobacteriaceae</taxon>
        <taxon>Algoriphagus</taxon>
    </lineage>
</organism>
<dbReference type="SUPFAM" id="SSF55486">
    <property type="entry name" value="Metalloproteases ('zincins'), catalytic domain"/>
    <property type="match status" value="1"/>
</dbReference>
<dbReference type="EMBL" id="JAFKCT010000001">
    <property type="protein sequence ID" value="MBN7809668.1"/>
    <property type="molecule type" value="Genomic_DNA"/>
</dbReference>
<accession>A0ABS3BXS6</accession>
<dbReference type="Proteomes" id="UP000664317">
    <property type="component" value="Unassembled WGS sequence"/>
</dbReference>
<gene>
    <name evidence="4" type="ORF">J0A68_01785</name>
</gene>
<keyword evidence="5" id="KW-1185">Reference proteome</keyword>
<protein>
    <submittedName>
        <fullName evidence="4">M61 family metallopeptidase</fullName>
    </submittedName>
</protein>
<dbReference type="RefSeq" id="WP_206576470.1">
    <property type="nucleotide sequence ID" value="NZ_JAFKCT010000001.1"/>
</dbReference>
<evidence type="ECO:0000259" key="2">
    <source>
        <dbReference type="Pfam" id="PF05299"/>
    </source>
</evidence>
<evidence type="ECO:0000259" key="3">
    <source>
        <dbReference type="Pfam" id="PF17899"/>
    </source>
</evidence>
<evidence type="ECO:0000256" key="1">
    <source>
        <dbReference type="SAM" id="SignalP"/>
    </source>
</evidence>
<name>A0ABS3BXS6_9BACT</name>
<reference evidence="4 5" key="1">
    <citation type="submission" date="2021-03" db="EMBL/GenBank/DDBJ databases">
        <title>novel species isolated from a fishpond in China.</title>
        <authorList>
            <person name="Lu H."/>
            <person name="Cai Z."/>
        </authorList>
    </citation>
    <scope>NUCLEOTIDE SEQUENCE [LARGE SCALE GENOMIC DNA]</scope>
    <source>
        <strain evidence="4 5">H41</strain>
    </source>
</reference>
<keyword evidence="1" id="KW-0732">Signal</keyword>
<dbReference type="InterPro" id="IPR007963">
    <property type="entry name" value="Peptidase_M61_catalytic"/>
</dbReference>
<feature type="domain" description="Peptidase M61 catalytic" evidence="2">
    <location>
        <begin position="291"/>
        <end position="408"/>
    </location>
</feature>
<dbReference type="InterPro" id="IPR027268">
    <property type="entry name" value="Peptidase_M4/M1_CTD_sf"/>
</dbReference>
<dbReference type="PIRSF" id="PIRSF016493">
    <property type="entry name" value="Glycyl_aminpptds"/>
    <property type="match status" value="1"/>
</dbReference>
<evidence type="ECO:0000313" key="5">
    <source>
        <dbReference type="Proteomes" id="UP000664317"/>
    </source>
</evidence>
<evidence type="ECO:0000313" key="4">
    <source>
        <dbReference type="EMBL" id="MBN7809668.1"/>
    </source>
</evidence>
<feature type="domain" description="Peptidase M61 N-terminal" evidence="3">
    <location>
        <begin position="37"/>
        <end position="203"/>
    </location>
</feature>
<feature type="chain" id="PRO_5045838153" evidence="1">
    <location>
        <begin position="30"/>
        <end position="528"/>
    </location>
</feature>
<comment type="caution">
    <text evidence="4">The sequence shown here is derived from an EMBL/GenBank/DDBJ whole genome shotgun (WGS) entry which is preliminary data.</text>
</comment>
<sequence>MNLFAKPNPFALVFSFCLLLAFFPGKLSAQSETASMHYEVGPKDAASHLFAVSLHTEGWDRDTLDFKLPNWTPGYYQLMNYSEKVSGFKVVDAAGKAIPFSKPTANTWRVIAPRGSEIRIEYAVLADRKFVATSFLDETHMYIVPAALFLYVDGAIDQPVSLRVDKGKWRDIATSLEAVAGRADTFEASDFDLFYDSPLLVGDLETLEPFRVGGANHRFIGYGFSDFDRKTFMANLKKVVEESVKIIGDVPFSEYTFIGIGPGRGGIEHLNNTTVSFDGKGLDTPEGMNTTLNFLAHEYFHHYNVKRIRPFELGPFDYDKGTKTNLLWVSEGLTVYYEYLILQRGGLADEEMTLKNLAKNIRATENNPGRLHQSLAQASFATWKDGPFGTDGTEPGKAISYYDKGPVVGLLLDFAIRQATANAKSLDDVMRKLYWEYYKNRNRGFTDAEFQQICEETAGKALTEVFEYVSTTKELDYDKYLEYAGLELVRNTTTNAEGTESVAFELKRKANMTAEQKEILESWLGKKD</sequence>
<proteinExistence type="predicted"/>
<dbReference type="InterPro" id="IPR024191">
    <property type="entry name" value="Peptidase_M61"/>
</dbReference>
<dbReference type="Gene3D" id="1.10.390.10">
    <property type="entry name" value="Neutral Protease Domain 2"/>
    <property type="match status" value="1"/>
</dbReference>
<dbReference type="Pfam" id="PF17899">
    <property type="entry name" value="Peptidase_M61_N"/>
    <property type="match status" value="1"/>
</dbReference>
<dbReference type="InterPro" id="IPR040756">
    <property type="entry name" value="Peptidase_M61_N"/>
</dbReference>
<dbReference type="Pfam" id="PF05299">
    <property type="entry name" value="Peptidase_M61"/>
    <property type="match status" value="1"/>
</dbReference>